<keyword evidence="4" id="KW-0560">Oxidoreductase</keyword>
<evidence type="ECO:0000313" key="7">
    <source>
        <dbReference type="EMBL" id="GAA3153368.1"/>
    </source>
</evidence>
<sequence>MSVETVDVVVVGTGFGGAIPAYNLAAGGASVVMLERGPEMATEDFAHDLQVGTYTRYVDLINGDGVQVVAGNCVGGSSVVYFAASLRAPSFVFDRTGSTGRRRLWPAALTRAELDPWYDRVEETLPVAQQTWDDVPYAGGVWAAACRNAGHTCNPVPLAVDLPRCTNCNWMLSGCRFDAKRSMLLNYLPAARAHGAQVRPLHEVQLVGPATTPGYRYRVDYTVVDPSDYRLVQGAGSIEAKIVIMAAGAMGTPVILQRSAAALGGVPSAVGRYFSPNGDRVSMAVLDEEKLGSVLGLEREPGVAYEAFHIGKPIGSMSYDFLDGRLPEFERFGLQQIYFPSITNVLPEDGTGAEPQWFGVDKKTLSARWRSWLTVLALTEDDNEGVFGPPPPTGNFVRAAPTASVTTLSYRPNAATLRGWERSDAEIRAIIEKDGLGRHLSWVGGQPSLSAHPLSSCRIGDDPATSALTSDHELRGSPGLFVTDGSAVPTSLTVNPSLTIAALAERASVAIARCAAEAGIAVTAGVPAPGSA</sequence>
<evidence type="ECO:0000313" key="8">
    <source>
        <dbReference type="Proteomes" id="UP001499924"/>
    </source>
</evidence>
<dbReference type="InterPro" id="IPR036188">
    <property type="entry name" value="FAD/NAD-bd_sf"/>
</dbReference>
<protein>
    <submittedName>
        <fullName evidence="7">GMC family oxidoreductase</fullName>
    </submittedName>
</protein>
<dbReference type="InterPro" id="IPR000172">
    <property type="entry name" value="GMC_OxRdtase_N"/>
</dbReference>
<accession>A0ABP6NMY5</accession>
<evidence type="ECO:0000256" key="2">
    <source>
        <dbReference type="ARBA" id="ARBA00022630"/>
    </source>
</evidence>
<dbReference type="Proteomes" id="UP001499924">
    <property type="component" value="Unassembled WGS sequence"/>
</dbReference>
<dbReference type="InterPro" id="IPR007867">
    <property type="entry name" value="GMC_OxRtase_C"/>
</dbReference>
<keyword evidence="3" id="KW-0274">FAD</keyword>
<comment type="similarity">
    <text evidence="1">Belongs to the GMC oxidoreductase family.</text>
</comment>
<feature type="domain" description="Glucose-methanol-choline oxidoreductase N-terminal" evidence="5">
    <location>
        <begin position="34"/>
        <end position="261"/>
    </location>
</feature>
<dbReference type="Pfam" id="PF00732">
    <property type="entry name" value="GMC_oxred_N"/>
    <property type="match status" value="1"/>
</dbReference>
<gene>
    <name evidence="7" type="ORF">GCM10010531_00290</name>
</gene>
<dbReference type="EMBL" id="BAAAVV010000001">
    <property type="protein sequence ID" value="GAA3153368.1"/>
    <property type="molecule type" value="Genomic_DNA"/>
</dbReference>
<dbReference type="PANTHER" id="PTHR46056">
    <property type="entry name" value="LONG-CHAIN-ALCOHOL OXIDASE"/>
    <property type="match status" value="1"/>
</dbReference>
<dbReference type="RefSeq" id="WP_344686453.1">
    <property type="nucleotide sequence ID" value="NZ_BAAAVV010000001.1"/>
</dbReference>
<dbReference type="Pfam" id="PF05199">
    <property type="entry name" value="GMC_oxred_C"/>
    <property type="match status" value="1"/>
</dbReference>
<evidence type="ECO:0000256" key="3">
    <source>
        <dbReference type="ARBA" id="ARBA00022827"/>
    </source>
</evidence>
<reference evidence="8" key="1">
    <citation type="journal article" date="2019" name="Int. J. Syst. Evol. Microbiol.">
        <title>The Global Catalogue of Microorganisms (GCM) 10K type strain sequencing project: providing services to taxonomists for standard genome sequencing and annotation.</title>
        <authorList>
            <consortium name="The Broad Institute Genomics Platform"/>
            <consortium name="The Broad Institute Genome Sequencing Center for Infectious Disease"/>
            <person name="Wu L."/>
            <person name="Ma J."/>
        </authorList>
    </citation>
    <scope>NUCLEOTIDE SEQUENCE [LARGE SCALE GENOMIC DNA]</scope>
    <source>
        <strain evidence="8">JCM 15614</strain>
    </source>
</reference>
<evidence type="ECO:0000256" key="4">
    <source>
        <dbReference type="ARBA" id="ARBA00023002"/>
    </source>
</evidence>
<organism evidence="7 8">
    <name type="scientific">Blastococcus jejuensis</name>
    <dbReference type="NCBI Taxonomy" id="351224"/>
    <lineage>
        <taxon>Bacteria</taxon>
        <taxon>Bacillati</taxon>
        <taxon>Actinomycetota</taxon>
        <taxon>Actinomycetes</taxon>
        <taxon>Geodermatophilales</taxon>
        <taxon>Geodermatophilaceae</taxon>
        <taxon>Blastococcus</taxon>
    </lineage>
</organism>
<dbReference type="SUPFAM" id="SSF51905">
    <property type="entry name" value="FAD/NAD(P)-binding domain"/>
    <property type="match status" value="1"/>
</dbReference>
<proteinExistence type="inferred from homology"/>
<feature type="domain" description="Glucose-methanol-choline oxidoreductase C-terminal" evidence="6">
    <location>
        <begin position="450"/>
        <end position="504"/>
    </location>
</feature>
<evidence type="ECO:0000256" key="1">
    <source>
        <dbReference type="ARBA" id="ARBA00010790"/>
    </source>
</evidence>
<keyword evidence="2" id="KW-0285">Flavoprotein</keyword>
<evidence type="ECO:0000259" key="6">
    <source>
        <dbReference type="Pfam" id="PF05199"/>
    </source>
</evidence>
<dbReference type="Gene3D" id="3.50.50.60">
    <property type="entry name" value="FAD/NAD(P)-binding domain"/>
    <property type="match status" value="4"/>
</dbReference>
<dbReference type="PANTHER" id="PTHR46056:SF12">
    <property type="entry name" value="LONG-CHAIN-ALCOHOL OXIDASE"/>
    <property type="match status" value="1"/>
</dbReference>
<evidence type="ECO:0000259" key="5">
    <source>
        <dbReference type="Pfam" id="PF00732"/>
    </source>
</evidence>
<name>A0ABP6NMY5_9ACTN</name>
<keyword evidence="8" id="KW-1185">Reference proteome</keyword>
<comment type="caution">
    <text evidence="7">The sequence shown here is derived from an EMBL/GenBank/DDBJ whole genome shotgun (WGS) entry which is preliminary data.</text>
</comment>